<organism evidence="2">
    <name type="scientific">Schizaphis graminum</name>
    <name type="common">Green bug aphid</name>
    <dbReference type="NCBI Taxonomy" id="13262"/>
    <lineage>
        <taxon>Eukaryota</taxon>
        <taxon>Metazoa</taxon>
        <taxon>Ecdysozoa</taxon>
        <taxon>Arthropoda</taxon>
        <taxon>Hexapoda</taxon>
        <taxon>Insecta</taxon>
        <taxon>Pterygota</taxon>
        <taxon>Neoptera</taxon>
        <taxon>Paraneoptera</taxon>
        <taxon>Hemiptera</taxon>
        <taxon>Sternorrhyncha</taxon>
        <taxon>Aphidomorpha</taxon>
        <taxon>Aphidoidea</taxon>
        <taxon>Aphididae</taxon>
        <taxon>Aphidini</taxon>
        <taxon>Schizaphis</taxon>
    </lineage>
</organism>
<sequence length="667" mass="76308">MSVASLFSSSSEENDECNTLLSYSSTSHTPTLNTFVQNEDVSSNNTPYNSFEDLSSSNTDSDNDIPCSTISEDPEKIIACWAIRHSITQSALNDLLTSLSKCHLFCNLPKDARTLLNTPTTISSKSIKGGEYCHFGIKNEIEYLFKLNKHLPSTLLLHVSIDGLPISKNPSSQMWPILGYFSNLHVEKPKVFIIGSYYGKTKPDDCNEYLKDFIDELCELVNVGFVYNNVQINVILAAIICDTPAKSFILNIKGHTGKHSCLRCQTVGIWSNENKSVYFPDGSSSLRNYDDFVSYSDPEFHCGETIFTRIPKFDIIRSIPFDFMHCSCIGVMKKILRFWIGGIKRHHLNLPSNLLSILDERLNKVGQYIPSEFQRSPNENSRKHPIRDSNRWKATELRQSLMYTGMVVFKGIISNEVYDHFMEFCIAMRILSINNITEEFNQYAKSLIFHFVEKFGHIYGKMYMSHNIHVILHLADDAKKFGSINNFSAFPFESYMQSIKKKIKNGVKPLQQLARRYTEDKMLQSEQPARDSNILGPLNSRCKLKNRPLTLDADANKPQFTGWKMKQFILKLNNCDNCVKMNNNDIVVIENIATSKLDDNIIIIGRKYDKLSEFFDKPCPSSLLNIQKARQIGHLQSWKIIDVKEKMMHLPINDSREFVILPLLHLQ</sequence>
<evidence type="ECO:0008006" key="3">
    <source>
        <dbReference type="Google" id="ProtNLM"/>
    </source>
</evidence>
<name>A0A2S2NJ33_SCHGA</name>
<dbReference type="EMBL" id="GGMR01004167">
    <property type="protein sequence ID" value="MBY16786.1"/>
    <property type="molecule type" value="Transcribed_RNA"/>
</dbReference>
<dbReference type="PANTHER" id="PTHR33053:SF24">
    <property type="entry name" value="TRANSPOSASE DOMAIN-CONTAINING PROTEIN"/>
    <property type="match status" value="1"/>
</dbReference>
<dbReference type="PANTHER" id="PTHR33053">
    <property type="entry name" value="PROTEIN, PUTATIVE-RELATED"/>
    <property type="match status" value="1"/>
</dbReference>
<reference evidence="2" key="1">
    <citation type="submission" date="2018-04" db="EMBL/GenBank/DDBJ databases">
        <title>Transcriptome of Schizaphis graminum biotype I.</title>
        <authorList>
            <person name="Scully E.D."/>
            <person name="Geib S.M."/>
            <person name="Palmer N.A."/>
            <person name="Koch K."/>
            <person name="Bradshaw J."/>
            <person name="Heng-Moss T."/>
            <person name="Sarath G."/>
        </authorList>
    </citation>
    <scope>NUCLEOTIDE SEQUENCE</scope>
</reference>
<evidence type="ECO:0000313" key="2">
    <source>
        <dbReference type="EMBL" id="MBY16786.1"/>
    </source>
</evidence>
<dbReference type="AlphaFoldDB" id="A0A2S2NJ33"/>
<feature type="region of interest" description="Disordered" evidence="1">
    <location>
        <begin position="38"/>
        <end position="66"/>
    </location>
</feature>
<gene>
    <name evidence="2" type="ORF">g.112303</name>
</gene>
<accession>A0A2S2NJ33</accession>
<proteinExistence type="predicted"/>
<evidence type="ECO:0000256" key="1">
    <source>
        <dbReference type="SAM" id="MobiDB-lite"/>
    </source>
</evidence>
<feature type="compositionally biased region" description="Polar residues" evidence="1">
    <location>
        <begin position="38"/>
        <end position="49"/>
    </location>
</feature>
<protein>
    <recommendedName>
        <fullName evidence="3">DUF4218 domain-containing protein</fullName>
    </recommendedName>
</protein>